<evidence type="ECO:0000313" key="3">
    <source>
        <dbReference type="EMBL" id="KRN78050.1"/>
    </source>
</evidence>
<keyword evidence="2" id="KW-1133">Transmembrane helix</keyword>
<dbReference type="OrthoDB" id="2151746at2"/>
<proteinExistence type="predicted"/>
<keyword evidence="4" id="KW-1185">Reference proteome</keyword>
<evidence type="ECO:0000256" key="1">
    <source>
        <dbReference type="SAM" id="Coils"/>
    </source>
</evidence>
<keyword evidence="2" id="KW-0472">Membrane</keyword>
<dbReference type="Pfam" id="PF04977">
    <property type="entry name" value="DivIC"/>
    <property type="match status" value="1"/>
</dbReference>
<evidence type="ECO:0008006" key="5">
    <source>
        <dbReference type="Google" id="ProtNLM"/>
    </source>
</evidence>
<protein>
    <recommendedName>
        <fullName evidence="5">Septum formation initiator</fullName>
    </recommendedName>
</protein>
<evidence type="ECO:0000256" key="2">
    <source>
        <dbReference type="SAM" id="Phobius"/>
    </source>
</evidence>
<name>A0A0R2JLI5_9LACO</name>
<dbReference type="STRING" id="1620.IV67_GL000066"/>
<dbReference type="RefSeq" id="WP_057785902.1">
    <property type="nucleotide sequence ID" value="NZ_JQCD01000004.1"/>
</dbReference>
<dbReference type="GO" id="GO:0051301">
    <property type="term" value="P:cell division"/>
    <property type="evidence" value="ECO:0007669"/>
    <property type="project" value="InterPro"/>
</dbReference>
<reference evidence="3 4" key="1">
    <citation type="journal article" date="2015" name="Genome Announc.">
        <title>Expanding the biotechnology potential of lactobacilli through comparative genomics of 213 strains and associated genera.</title>
        <authorList>
            <person name="Sun Z."/>
            <person name="Harris H.M."/>
            <person name="McCann A."/>
            <person name="Guo C."/>
            <person name="Argimon S."/>
            <person name="Zhang W."/>
            <person name="Yang X."/>
            <person name="Jeffery I.B."/>
            <person name="Cooney J.C."/>
            <person name="Kagawa T.F."/>
            <person name="Liu W."/>
            <person name="Song Y."/>
            <person name="Salvetti E."/>
            <person name="Wrobel A."/>
            <person name="Rasinkangas P."/>
            <person name="Parkhill J."/>
            <person name="Rea M.C."/>
            <person name="O'Sullivan O."/>
            <person name="Ritari J."/>
            <person name="Douillard F.P."/>
            <person name="Paul Ross R."/>
            <person name="Yang R."/>
            <person name="Briner A.E."/>
            <person name="Felis G.E."/>
            <person name="de Vos W.M."/>
            <person name="Barrangou R."/>
            <person name="Klaenhammer T.R."/>
            <person name="Caufield P.W."/>
            <person name="Cui Y."/>
            <person name="Zhang H."/>
            <person name="O'Toole P.W."/>
        </authorList>
    </citation>
    <scope>NUCLEOTIDE SEQUENCE [LARGE SCALE GENOMIC DNA]</scope>
    <source>
        <strain evidence="3 4">DSM 20014</strain>
    </source>
</reference>
<organism evidence="3 4">
    <name type="scientific">Weissella minor</name>
    <dbReference type="NCBI Taxonomy" id="1620"/>
    <lineage>
        <taxon>Bacteria</taxon>
        <taxon>Bacillati</taxon>
        <taxon>Bacillota</taxon>
        <taxon>Bacilli</taxon>
        <taxon>Lactobacillales</taxon>
        <taxon>Lactobacillaceae</taxon>
        <taxon>Weissella</taxon>
    </lineage>
</organism>
<feature type="transmembrane region" description="Helical" evidence="2">
    <location>
        <begin position="40"/>
        <end position="57"/>
    </location>
</feature>
<dbReference type="Proteomes" id="UP000051673">
    <property type="component" value="Unassembled WGS sequence"/>
</dbReference>
<keyword evidence="1" id="KW-0175">Coiled coil</keyword>
<dbReference type="EMBL" id="JQCD01000004">
    <property type="protein sequence ID" value="KRN78050.1"/>
    <property type="molecule type" value="Genomic_DNA"/>
</dbReference>
<gene>
    <name evidence="3" type="ORF">IV67_GL000066</name>
</gene>
<accession>A0A0R2JLI5</accession>
<feature type="coiled-coil region" evidence="1">
    <location>
        <begin position="71"/>
        <end position="98"/>
    </location>
</feature>
<dbReference type="AlphaFoldDB" id="A0A0R2JLI5"/>
<dbReference type="PANTHER" id="PTHR40027">
    <property type="entry name" value="CELL DIVISION PROTEIN DIVIC"/>
    <property type="match status" value="1"/>
</dbReference>
<dbReference type="InterPro" id="IPR007060">
    <property type="entry name" value="FtsL/DivIC"/>
</dbReference>
<evidence type="ECO:0000313" key="4">
    <source>
        <dbReference type="Proteomes" id="UP000051673"/>
    </source>
</evidence>
<comment type="caution">
    <text evidence="3">The sequence shown here is derived from an EMBL/GenBank/DDBJ whole genome shotgun (WGS) entry which is preliminary data.</text>
</comment>
<sequence length="125" mass="14643">MARYQSNQNIQPLNDAGQRALEVQALELEHHNKVHRRRRIVCAVMLLLITIMCAWQYQTRYVRYSAAVQSTQKEQKSLDAAKETNAKLKQTKKDLKNDDYLSKVARDRYLYSKEGEVVFNLPDDK</sequence>
<dbReference type="InterPro" id="IPR039076">
    <property type="entry name" value="DivIC"/>
</dbReference>
<dbReference type="PATRIC" id="fig|1620.3.peg.71"/>
<keyword evidence="2" id="KW-0812">Transmembrane</keyword>
<dbReference type="PANTHER" id="PTHR40027:SF1">
    <property type="entry name" value="CELL DIVISION PROTEIN DIVIC"/>
    <property type="match status" value="1"/>
</dbReference>